<name>A0ABD5UGE1_9EURY</name>
<gene>
    <name evidence="3" type="ORF">ACFQHK_15735</name>
</gene>
<dbReference type="SUPFAM" id="SSF55781">
    <property type="entry name" value="GAF domain-like"/>
    <property type="match status" value="1"/>
</dbReference>
<dbReference type="PROSITE" id="PS51078">
    <property type="entry name" value="ICLR_ED"/>
    <property type="match status" value="1"/>
</dbReference>
<keyword evidence="4" id="KW-1185">Reference proteome</keyword>
<evidence type="ECO:0000313" key="3">
    <source>
        <dbReference type="EMBL" id="MFC6837933.1"/>
    </source>
</evidence>
<dbReference type="Pfam" id="PF01614">
    <property type="entry name" value="IclR_C"/>
    <property type="match status" value="1"/>
</dbReference>
<feature type="compositionally biased region" description="Basic and acidic residues" evidence="1">
    <location>
        <begin position="48"/>
        <end position="72"/>
    </location>
</feature>
<dbReference type="InterPro" id="IPR029016">
    <property type="entry name" value="GAF-like_dom_sf"/>
</dbReference>
<feature type="domain" description="IclR-ED" evidence="2">
    <location>
        <begin position="1"/>
        <end position="78"/>
    </location>
</feature>
<dbReference type="Proteomes" id="UP001596406">
    <property type="component" value="Unassembled WGS sequence"/>
</dbReference>
<organism evidence="3 4">
    <name type="scientific">Halomarina ordinaria</name>
    <dbReference type="NCBI Taxonomy" id="3033939"/>
    <lineage>
        <taxon>Archaea</taxon>
        <taxon>Methanobacteriati</taxon>
        <taxon>Methanobacteriota</taxon>
        <taxon>Stenosarchaea group</taxon>
        <taxon>Halobacteria</taxon>
        <taxon>Halobacteriales</taxon>
        <taxon>Natronomonadaceae</taxon>
        <taxon>Halomarina</taxon>
    </lineage>
</organism>
<dbReference type="RefSeq" id="WP_304449652.1">
    <property type="nucleotide sequence ID" value="NZ_JBHSXM010000002.1"/>
</dbReference>
<proteinExistence type="predicted"/>
<evidence type="ECO:0000313" key="4">
    <source>
        <dbReference type="Proteomes" id="UP001596406"/>
    </source>
</evidence>
<evidence type="ECO:0000259" key="2">
    <source>
        <dbReference type="PROSITE" id="PS51078"/>
    </source>
</evidence>
<dbReference type="EMBL" id="JBHSXM010000002">
    <property type="protein sequence ID" value="MFC6837933.1"/>
    <property type="molecule type" value="Genomic_DNA"/>
</dbReference>
<accession>A0ABD5UGE1</accession>
<comment type="caution">
    <text evidence="3">The sequence shown here is derived from an EMBL/GenBank/DDBJ whole genome shotgun (WGS) entry which is preliminary data.</text>
</comment>
<evidence type="ECO:0000256" key="1">
    <source>
        <dbReference type="SAM" id="MobiDB-lite"/>
    </source>
</evidence>
<dbReference type="AlphaFoldDB" id="A0ABD5UGE1"/>
<sequence>MVGKPFCLHQPAVGKAILSRFPEATVERNIDQWELPRATENTSTGREQPFDERRAITERVPRATTRDREAGVKRSVSP</sequence>
<dbReference type="Gene3D" id="3.30.450.40">
    <property type="match status" value="1"/>
</dbReference>
<feature type="region of interest" description="Disordered" evidence="1">
    <location>
        <begin position="37"/>
        <end position="78"/>
    </location>
</feature>
<dbReference type="InterPro" id="IPR014757">
    <property type="entry name" value="Tscrpt_reg_IclR_C"/>
</dbReference>
<reference evidence="3 4" key="1">
    <citation type="journal article" date="2019" name="Int. J. Syst. Evol. Microbiol.">
        <title>The Global Catalogue of Microorganisms (GCM) 10K type strain sequencing project: providing services to taxonomists for standard genome sequencing and annotation.</title>
        <authorList>
            <consortium name="The Broad Institute Genomics Platform"/>
            <consortium name="The Broad Institute Genome Sequencing Center for Infectious Disease"/>
            <person name="Wu L."/>
            <person name="Ma J."/>
        </authorList>
    </citation>
    <scope>NUCLEOTIDE SEQUENCE [LARGE SCALE GENOMIC DNA]</scope>
    <source>
        <strain evidence="3 4">PSRA2</strain>
    </source>
</reference>
<protein>
    <submittedName>
        <fullName evidence="3">IclR family transcriptional regulator C-terminal domain-containing protein</fullName>
    </submittedName>
</protein>